<organism evidence="1 2">
    <name type="scientific">Albibacterium profundi</name>
    <dbReference type="NCBI Taxonomy" id="3134906"/>
    <lineage>
        <taxon>Bacteria</taxon>
        <taxon>Pseudomonadati</taxon>
        <taxon>Bacteroidota</taxon>
        <taxon>Sphingobacteriia</taxon>
        <taxon>Sphingobacteriales</taxon>
        <taxon>Sphingobacteriaceae</taxon>
        <taxon>Albibacterium</taxon>
    </lineage>
</organism>
<evidence type="ECO:0000313" key="2">
    <source>
        <dbReference type="Proteomes" id="UP001580928"/>
    </source>
</evidence>
<dbReference type="Proteomes" id="UP001580928">
    <property type="component" value="Unassembled WGS sequence"/>
</dbReference>
<protein>
    <recommendedName>
        <fullName evidence="3">Lipoprotein</fullName>
    </recommendedName>
</protein>
<dbReference type="EMBL" id="JBBVGT010000003">
    <property type="protein sequence ID" value="MFB5946499.1"/>
    <property type="molecule type" value="Genomic_DNA"/>
</dbReference>
<reference evidence="1 2" key="1">
    <citation type="submission" date="2024-04" db="EMBL/GenBank/DDBJ databases">
        <title>Albibacterium profundi sp. nov., isolated from sediment of the Challenger Deep of Mariana Trench.</title>
        <authorList>
            <person name="Wang Y."/>
        </authorList>
    </citation>
    <scope>NUCLEOTIDE SEQUENCE [LARGE SCALE GENOMIC DNA]</scope>
    <source>
        <strain evidence="1 2">RHL897</strain>
    </source>
</reference>
<comment type="caution">
    <text evidence="1">The sequence shown here is derived from an EMBL/GenBank/DDBJ whole genome shotgun (WGS) entry which is preliminary data.</text>
</comment>
<accession>A0ABV5CG12</accession>
<dbReference type="RefSeq" id="WP_375558028.1">
    <property type="nucleotide sequence ID" value="NZ_JBBVGT010000003.1"/>
</dbReference>
<proteinExistence type="predicted"/>
<name>A0ABV5CG12_9SPHI</name>
<keyword evidence="2" id="KW-1185">Reference proteome</keyword>
<sequence>MKKLITYIMVLVTTLSITSCESIEDRLDMGGFISAEQLDISATPVVIDGKNTNKVVLDNKSPVLSSWNFGVGVTQKKTDTVLLVVEGANEIIFTGRNPDGSEITKTLTVNVDELYFDVPAEWGILTGGSEKDWVWDDSDGGVWGNGGYMGNVEPAWWIVNLADIDGQAPGEGAGAKMTFSLSGATFTKVKSDGTTETGTFTFDMGKKTTLDDGSVWAEGKLTLKGTTVLCGISPNEGGAPVYEYDILLINDEELVLSYPEPGVDPWGTAWFWKFKASN</sequence>
<evidence type="ECO:0000313" key="1">
    <source>
        <dbReference type="EMBL" id="MFB5946499.1"/>
    </source>
</evidence>
<evidence type="ECO:0008006" key="3">
    <source>
        <dbReference type="Google" id="ProtNLM"/>
    </source>
</evidence>
<dbReference type="PROSITE" id="PS51257">
    <property type="entry name" value="PROKAR_LIPOPROTEIN"/>
    <property type="match status" value="1"/>
</dbReference>
<gene>
    <name evidence="1" type="ORF">WKR92_11710</name>
</gene>